<evidence type="ECO:0000256" key="1">
    <source>
        <dbReference type="SAM" id="Phobius"/>
    </source>
</evidence>
<gene>
    <name evidence="2" type="primary">TSPAN12</name>
    <name evidence="2" type="ORF">XENOCAPTIV_007615</name>
</gene>
<keyword evidence="1" id="KW-0812">Transmembrane</keyword>
<evidence type="ECO:0000313" key="3">
    <source>
        <dbReference type="Proteomes" id="UP001434883"/>
    </source>
</evidence>
<feature type="transmembrane region" description="Helical" evidence="1">
    <location>
        <begin position="31"/>
        <end position="52"/>
    </location>
</feature>
<comment type="caution">
    <text evidence="2">The sequence shown here is derived from an EMBL/GenBank/DDBJ whole genome shotgun (WGS) entry which is preliminary data.</text>
</comment>
<keyword evidence="1" id="KW-1133">Transmembrane helix</keyword>
<evidence type="ECO:0000313" key="2">
    <source>
        <dbReference type="EMBL" id="MEQ2210042.1"/>
    </source>
</evidence>
<accession>A0ABV0RQS1</accession>
<dbReference type="EMBL" id="JAHRIN010052284">
    <property type="protein sequence ID" value="MEQ2210042.1"/>
    <property type="molecule type" value="Genomic_DNA"/>
</dbReference>
<organism evidence="2 3">
    <name type="scientific">Xenoophorus captivus</name>
    <dbReference type="NCBI Taxonomy" id="1517983"/>
    <lineage>
        <taxon>Eukaryota</taxon>
        <taxon>Metazoa</taxon>
        <taxon>Chordata</taxon>
        <taxon>Craniata</taxon>
        <taxon>Vertebrata</taxon>
        <taxon>Euteleostomi</taxon>
        <taxon>Actinopterygii</taxon>
        <taxon>Neopterygii</taxon>
        <taxon>Teleostei</taxon>
        <taxon>Neoteleostei</taxon>
        <taxon>Acanthomorphata</taxon>
        <taxon>Ovalentaria</taxon>
        <taxon>Atherinomorphae</taxon>
        <taxon>Cyprinodontiformes</taxon>
        <taxon>Goodeidae</taxon>
        <taxon>Xenoophorus</taxon>
    </lineage>
</organism>
<sequence>MDPGSGSSIQTLRSVRCPQLEEAAVLTYSPAVHPVIVCVCCLLIIVAMVGYCGTLRSNLLLLSWVGTFYQIIK</sequence>
<keyword evidence="3" id="KW-1185">Reference proteome</keyword>
<proteinExistence type="predicted"/>
<name>A0ABV0RQS1_9TELE</name>
<reference evidence="2 3" key="1">
    <citation type="submission" date="2021-06" db="EMBL/GenBank/DDBJ databases">
        <authorList>
            <person name="Palmer J.M."/>
        </authorList>
    </citation>
    <scope>NUCLEOTIDE SEQUENCE [LARGE SCALE GENOMIC DNA]</scope>
    <source>
        <strain evidence="2 3">XC_2019</strain>
        <tissue evidence="2">Muscle</tissue>
    </source>
</reference>
<keyword evidence="1" id="KW-0472">Membrane</keyword>
<dbReference type="Proteomes" id="UP001434883">
    <property type="component" value="Unassembled WGS sequence"/>
</dbReference>
<protein>
    <submittedName>
        <fullName evidence="2">Tetraspanin-12</fullName>
    </submittedName>
</protein>